<evidence type="ECO:0000313" key="1">
    <source>
        <dbReference type="EMBL" id="DAD93147.1"/>
    </source>
</evidence>
<reference evidence="1" key="1">
    <citation type="journal article" date="2021" name="Proc. Natl. Acad. Sci. U.S.A.">
        <title>A Catalog of Tens of Thousands of Viruses from Human Metagenomes Reveals Hidden Associations with Chronic Diseases.</title>
        <authorList>
            <person name="Tisza M.J."/>
            <person name="Buck C.B."/>
        </authorList>
    </citation>
    <scope>NUCLEOTIDE SEQUENCE</scope>
    <source>
        <strain evidence="1">CtUJJ3</strain>
    </source>
</reference>
<organism evidence="1">
    <name type="scientific">Caudovirales sp. ctUJJ3</name>
    <dbReference type="NCBI Taxonomy" id="2826777"/>
    <lineage>
        <taxon>Viruses</taxon>
        <taxon>Duplodnaviria</taxon>
        <taxon>Heunggongvirae</taxon>
        <taxon>Uroviricota</taxon>
        <taxon>Caudoviricetes</taxon>
    </lineage>
</organism>
<dbReference type="Pfam" id="PF06995">
    <property type="entry name" value="Phage_P2_GpU"/>
    <property type="match status" value="1"/>
</dbReference>
<evidence type="ECO:0008006" key="2">
    <source>
        <dbReference type="Google" id="ProtNLM"/>
    </source>
</evidence>
<accession>A0A8S5NGB9</accession>
<proteinExistence type="predicted"/>
<protein>
    <recommendedName>
        <fullName evidence="2">Phage tail protein</fullName>
    </recommendedName>
</protein>
<dbReference type="EMBL" id="BK015154">
    <property type="protein sequence ID" value="DAD93147.1"/>
    <property type="molecule type" value="Genomic_DNA"/>
</dbReference>
<dbReference type="InterPro" id="IPR009734">
    <property type="entry name" value="Myoviridae_GpU"/>
</dbReference>
<sequence>MAVIGMLGGILFQVSDRQVLNFSKLQRSVSGKWSQYDVLGRKAVSVFLGPELQEVTLNVTLNAALGVKPRQLLELMARMVESGTPAVLLIGPRRIGQNQWVLTKSSEVWNRVYAHGELVQAETSLTLKEYVAEVNT</sequence>
<name>A0A8S5NGB9_9CAUD</name>